<dbReference type="GO" id="GO:0006235">
    <property type="term" value="P:dTTP biosynthetic process"/>
    <property type="evidence" value="ECO:0007669"/>
    <property type="project" value="UniProtKB-UniRule"/>
</dbReference>
<reference evidence="9 10" key="1">
    <citation type="submission" date="2018-08" db="EMBL/GenBank/DDBJ databases">
        <title>Draft genome of candidate division NPL-UPA2 bacterium Unc8 that adapted to ultra-basic serpentinizing groundwater.</title>
        <authorList>
            <person name="Ishii S."/>
            <person name="Suzuki S."/>
            <person name="Nealson K.H."/>
        </authorList>
    </citation>
    <scope>NUCLEOTIDE SEQUENCE [LARGE SCALE GENOMIC DNA]</scope>
    <source>
        <strain evidence="9">Unc8</strain>
    </source>
</reference>
<keyword evidence="4 7" id="KW-0547">Nucleotide-binding</keyword>
<evidence type="ECO:0000259" key="8">
    <source>
        <dbReference type="Pfam" id="PF02223"/>
    </source>
</evidence>
<evidence type="ECO:0000256" key="1">
    <source>
        <dbReference type="ARBA" id="ARBA00009776"/>
    </source>
</evidence>
<keyword evidence="5 7" id="KW-0418">Kinase</keyword>
<dbReference type="PANTHER" id="PTHR10344:SF1">
    <property type="entry name" value="THYMIDYLATE KINASE"/>
    <property type="match status" value="1"/>
</dbReference>
<evidence type="ECO:0000313" key="9">
    <source>
        <dbReference type="EMBL" id="RIH99713.1"/>
    </source>
</evidence>
<dbReference type="NCBIfam" id="TIGR00041">
    <property type="entry name" value="DTMP_kinase"/>
    <property type="match status" value="1"/>
</dbReference>
<dbReference type="HAMAP" id="MF_00165">
    <property type="entry name" value="Thymidylate_kinase"/>
    <property type="match status" value="1"/>
</dbReference>
<keyword evidence="6 7" id="KW-0067">ATP-binding</keyword>
<dbReference type="Gene3D" id="3.40.50.300">
    <property type="entry name" value="P-loop containing nucleotide triphosphate hydrolases"/>
    <property type="match status" value="1"/>
</dbReference>
<feature type="domain" description="Thymidylate kinase-like" evidence="8">
    <location>
        <begin position="14"/>
        <end position="205"/>
    </location>
</feature>
<name>A0A399FUE7_UNCN2</name>
<evidence type="ECO:0000256" key="2">
    <source>
        <dbReference type="ARBA" id="ARBA00022679"/>
    </source>
</evidence>
<dbReference type="GO" id="GO:0006227">
    <property type="term" value="P:dUDP biosynthetic process"/>
    <property type="evidence" value="ECO:0007669"/>
    <property type="project" value="TreeGrafter"/>
</dbReference>
<dbReference type="InterPro" id="IPR027417">
    <property type="entry name" value="P-loop_NTPase"/>
</dbReference>
<proteinExistence type="inferred from homology"/>
<dbReference type="InterPro" id="IPR039430">
    <property type="entry name" value="Thymidylate_kin-like_dom"/>
</dbReference>
<evidence type="ECO:0000256" key="6">
    <source>
        <dbReference type="ARBA" id="ARBA00022840"/>
    </source>
</evidence>
<dbReference type="GO" id="GO:0004798">
    <property type="term" value="F:dTMP kinase activity"/>
    <property type="evidence" value="ECO:0007669"/>
    <property type="project" value="UniProtKB-UniRule"/>
</dbReference>
<evidence type="ECO:0000256" key="3">
    <source>
        <dbReference type="ARBA" id="ARBA00022727"/>
    </source>
</evidence>
<dbReference type="Pfam" id="PF02223">
    <property type="entry name" value="Thymidylate_kin"/>
    <property type="match status" value="1"/>
</dbReference>
<gene>
    <name evidence="7 9" type="primary">tmk</name>
    <name evidence="9" type="ORF">B9J77_04810</name>
</gene>
<comment type="catalytic activity">
    <reaction evidence="7">
        <text>dTMP + ATP = dTDP + ADP</text>
        <dbReference type="Rhea" id="RHEA:13517"/>
        <dbReference type="ChEBI" id="CHEBI:30616"/>
        <dbReference type="ChEBI" id="CHEBI:58369"/>
        <dbReference type="ChEBI" id="CHEBI:63528"/>
        <dbReference type="ChEBI" id="CHEBI:456216"/>
        <dbReference type="EC" id="2.7.4.9"/>
    </reaction>
</comment>
<dbReference type="GO" id="GO:0006233">
    <property type="term" value="P:dTDP biosynthetic process"/>
    <property type="evidence" value="ECO:0007669"/>
    <property type="project" value="InterPro"/>
</dbReference>
<dbReference type="SUPFAM" id="SSF52540">
    <property type="entry name" value="P-loop containing nucleoside triphosphate hydrolases"/>
    <property type="match status" value="1"/>
</dbReference>
<dbReference type="InterPro" id="IPR018094">
    <property type="entry name" value="Thymidylate_kinase"/>
</dbReference>
<comment type="caution">
    <text evidence="9">The sequence shown here is derived from an EMBL/GenBank/DDBJ whole genome shotgun (WGS) entry which is preliminary data.</text>
</comment>
<comment type="similarity">
    <text evidence="1 7">Belongs to the thymidylate kinase family.</text>
</comment>
<evidence type="ECO:0000313" key="10">
    <source>
        <dbReference type="Proteomes" id="UP000266287"/>
    </source>
</evidence>
<feature type="binding site" evidence="7">
    <location>
        <begin position="16"/>
        <end position="23"/>
    </location>
    <ligand>
        <name>ATP</name>
        <dbReference type="ChEBI" id="CHEBI:30616"/>
    </ligand>
</feature>
<protein>
    <recommendedName>
        <fullName evidence="7">Thymidylate kinase</fullName>
        <ecNumber evidence="7">2.7.4.9</ecNumber>
    </recommendedName>
    <alternativeName>
        <fullName evidence="7">dTMP kinase</fullName>
    </alternativeName>
</protein>
<dbReference type="AlphaFoldDB" id="A0A399FUE7"/>
<comment type="function">
    <text evidence="7">Phosphorylation of dTMP to form dTDP in both de novo and salvage pathways of dTTP synthesis.</text>
</comment>
<evidence type="ECO:0000256" key="5">
    <source>
        <dbReference type="ARBA" id="ARBA00022777"/>
    </source>
</evidence>
<keyword evidence="2 7" id="KW-0808">Transferase</keyword>
<dbReference type="CDD" id="cd01672">
    <property type="entry name" value="TMPK"/>
    <property type="match status" value="1"/>
</dbReference>
<sequence length="226" mass="26404">MQDNKSIKGRLIVFEGLDGAGKSTQNFLLKRFLESQKIKVFLSEWNSSPMVKSATRRGKKKRLLTPTTFSLVHSADFTTRYVREIYPLLQAGFVVICDRYVYTAFARDVVRGCDREWVRNLYSFAIKPHISFYCRIPLKTAVRRILSGRTKLKYFEAGMDMGLSDDIEESFGLFQERIFQEYERIVGENDFEIIDASLPINEQQEMARKVVKEKIDLPSFRQRSKR</sequence>
<dbReference type="PANTHER" id="PTHR10344">
    <property type="entry name" value="THYMIDYLATE KINASE"/>
    <property type="match status" value="1"/>
</dbReference>
<dbReference type="Proteomes" id="UP000266287">
    <property type="component" value="Unassembled WGS sequence"/>
</dbReference>
<evidence type="ECO:0000256" key="7">
    <source>
        <dbReference type="HAMAP-Rule" id="MF_00165"/>
    </source>
</evidence>
<evidence type="ECO:0000256" key="4">
    <source>
        <dbReference type="ARBA" id="ARBA00022741"/>
    </source>
</evidence>
<dbReference type="EC" id="2.7.4.9" evidence="7"/>
<organism evidence="9 10">
    <name type="scientific">candidate division NPL-UPA2 bacterium Unc8</name>
    <dbReference type="NCBI Taxonomy" id="1980939"/>
    <lineage>
        <taxon>Bacteria</taxon>
    </lineage>
</organism>
<dbReference type="GO" id="GO:0005524">
    <property type="term" value="F:ATP binding"/>
    <property type="evidence" value="ECO:0007669"/>
    <property type="project" value="UniProtKB-UniRule"/>
</dbReference>
<keyword evidence="3 7" id="KW-0545">Nucleotide biosynthesis</keyword>
<dbReference type="GO" id="GO:0005737">
    <property type="term" value="C:cytoplasm"/>
    <property type="evidence" value="ECO:0007669"/>
    <property type="project" value="TreeGrafter"/>
</dbReference>
<dbReference type="EMBL" id="NDHY01000014">
    <property type="protein sequence ID" value="RIH99713.1"/>
    <property type="molecule type" value="Genomic_DNA"/>
</dbReference>
<accession>A0A399FUE7</accession>